<dbReference type="CGD" id="CAL0000165603">
    <property type="gene designation" value="Cd36_08860"/>
</dbReference>
<dbReference type="KEGG" id="cdu:CD36_08860"/>
<dbReference type="PANTHER" id="PTHR11088:SF89">
    <property type="entry name" value="TRNA DIMETHYLALLYLTRANSFERASE"/>
    <property type="match status" value="1"/>
</dbReference>
<dbReference type="EC" id="2.5.1.75" evidence="5 6"/>
<evidence type="ECO:0000313" key="9">
    <source>
        <dbReference type="EMBL" id="CAX45184.1"/>
    </source>
</evidence>
<dbReference type="Gene3D" id="3.40.50.300">
    <property type="entry name" value="P-loop containing nucleotide triphosphate hydrolases"/>
    <property type="match status" value="1"/>
</dbReference>
<name>B9W8W0_CANDC</name>
<evidence type="ECO:0000313" key="8">
    <source>
        <dbReference type="CGD" id="CAL0000165603"/>
    </source>
</evidence>
<dbReference type="Proteomes" id="UP000002605">
    <property type="component" value="Chromosome 1"/>
</dbReference>
<dbReference type="RefSeq" id="XP_002417530.1">
    <property type="nucleotide sequence ID" value="XM_002417485.1"/>
</dbReference>
<dbReference type="EMBL" id="FM992688">
    <property type="protein sequence ID" value="CAX45184.1"/>
    <property type="molecule type" value="Genomic_DNA"/>
</dbReference>
<evidence type="ECO:0000256" key="2">
    <source>
        <dbReference type="ARBA" id="ARBA00022679"/>
    </source>
</evidence>
<dbReference type="VEuPathDB" id="FungiDB:CD36_08860"/>
<dbReference type="InterPro" id="IPR030666">
    <property type="entry name" value="IPP_transferase_euk"/>
</dbReference>
<proteinExistence type="inferred from homology"/>
<keyword evidence="3 5" id="KW-0547">Nucleotide-binding</keyword>
<accession>B9W8W0</accession>
<comment type="similarity">
    <text evidence="1 5 7">Belongs to the IPP transferase family.</text>
</comment>
<keyword evidence="2 5" id="KW-0808">Transferase</keyword>
<dbReference type="Gene3D" id="3.30.160.60">
    <property type="entry name" value="Classic Zinc Finger"/>
    <property type="match status" value="1"/>
</dbReference>
<dbReference type="PIRSF" id="PIRSF039110">
    <property type="entry name" value="IPP_transferase"/>
    <property type="match status" value="1"/>
</dbReference>
<dbReference type="Pfam" id="PF01715">
    <property type="entry name" value="IPPT"/>
    <property type="match status" value="1"/>
</dbReference>
<evidence type="ECO:0000256" key="5">
    <source>
        <dbReference type="PIRNR" id="PIRNR039110"/>
    </source>
</evidence>
<evidence type="ECO:0000256" key="1">
    <source>
        <dbReference type="ARBA" id="ARBA00005842"/>
    </source>
</evidence>
<keyword evidence="4 5" id="KW-0067">ATP-binding</keyword>
<keyword evidence="5 6" id="KW-0819">tRNA processing</keyword>
<dbReference type="PANTHER" id="PTHR11088">
    <property type="entry name" value="TRNA DIMETHYLALLYLTRANSFERASE"/>
    <property type="match status" value="1"/>
</dbReference>
<keyword evidence="5" id="KW-0963">Cytoplasm</keyword>
<dbReference type="SUPFAM" id="SSF52540">
    <property type="entry name" value="P-loop containing nucleoside triphosphate hydrolases"/>
    <property type="match status" value="1"/>
</dbReference>
<dbReference type="eggNOG" id="KOG1384">
    <property type="taxonomic scope" value="Eukaryota"/>
</dbReference>
<dbReference type="HAMAP" id="MF_00185">
    <property type="entry name" value="IPP_trans"/>
    <property type="match status" value="1"/>
</dbReference>
<dbReference type="GO" id="GO:0005524">
    <property type="term" value="F:ATP binding"/>
    <property type="evidence" value="ECO:0007669"/>
    <property type="project" value="UniProtKB-UniRule"/>
</dbReference>
<evidence type="ECO:0000256" key="3">
    <source>
        <dbReference type="ARBA" id="ARBA00022741"/>
    </source>
</evidence>
<evidence type="ECO:0000256" key="6">
    <source>
        <dbReference type="RuleBase" id="RU003783"/>
    </source>
</evidence>
<dbReference type="NCBIfam" id="TIGR00174">
    <property type="entry name" value="miaA"/>
    <property type="match status" value="1"/>
</dbReference>
<evidence type="ECO:0000313" key="10">
    <source>
        <dbReference type="Proteomes" id="UP000002605"/>
    </source>
</evidence>
<dbReference type="InterPro" id="IPR027417">
    <property type="entry name" value="P-loop_NTPase"/>
</dbReference>
<gene>
    <name evidence="8" type="ordered locus">Cd36_08860</name>
    <name evidence="9" type="ORF">CD36_08860</name>
</gene>
<dbReference type="AlphaFoldDB" id="B9W8W0"/>
<dbReference type="OrthoDB" id="775260at2759"/>
<comment type="catalytic activity">
    <reaction evidence="5 6">
        <text>adenosine(37) in tRNA + dimethylallyl diphosphate = N(6)-dimethylallyladenosine(37) in tRNA + diphosphate</text>
        <dbReference type="Rhea" id="RHEA:26482"/>
        <dbReference type="Rhea" id="RHEA-COMP:10162"/>
        <dbReference type="Rhea" id="RHEA-COMP:10375"/>
        <dbReference type="ChEBI" id="CHEBI:33019"/>
        <dbReference type="ChEBI" id="CHEBI:57623"/>
        <dbReference type="ChEBI" id="CHEBI:74411"/>
        <dbReference type="ChEBI" id="CHEBI:74415"/>
        <dbReference type="EC" id="2.5.1.75"/>
    </reaction>
</comment>
<organism evidence="9 10">
    <name type="scientific">Candida dubliniensis (strain CD36 / ATCC MYA-646 / CBS 7987 / NCPF 3949 / NRRL Y-17841)</name>
    <name type="common">Yeast</name>
    <dbReference type="NCBI Taxonomy" id="573826"/>
    <lineage>
        <taxon>Eukaryota</taxon>
        <taxon>Fungi</taxon>
        <taxon>Dikarya</taxon>
        <taxon>Ascomycota</taxon>
        <taxon>Saccharomycotina</taxon>
        <taxon>Pichiomycetes</taxon>
        <taxon>Debaryomycetaceae</taxon>
        <taxon>Candida/Lodderomyces clade</taxon>
        <taxon>Candida</taxon>
    </lineage>
</organism>
<dbReference type="InterPro" id="IPR018022">
    <property type="entry name" value="IPT"/>
</dbReference>
<comment type="function">
    <text evidence="5">Catalyzes the transfer of a dimethylallyl group onto the adenine at position 37.</text>
</comment>
<protein>
    <recommendedName>
        <fullName evidence="5 6">tRNA dimethylallyltransferase</fullName>
        <ecNumber evidence="5 6">2.5.1.75</ecNumber>
    </recommendedName>
</protein>
<sequence length="470" mass="54926">MFPQLYRLLAKSTMSNVSAKKAIISIVGTTGVGKSQFSIDLARAIGGEIINADSMQVYQKLDQITNKHPLDERMGVPHHVIDYVPWDEDYHIHKFNQDAQSIIDEIHNRGRIPIVVGGTHYYLQTLLFNNKTIDDSKSNLKELTGKQLEILDGPVDILFRTLQEVDPIIAKKFHPQDHRKLRRALEIYYTKGEKASEIYHEQKLDELDSSSMKYNTLFFWVYCDPEILNDRLDKRVDKMMENGAIEEIKEMYDFYKSKQEQNLTCTSGIWQVIGFKEFLLWLESNQQNAKLFEHGIERMKIRTRQYARYQVKWIKKSLLTELEKESKFDFVNGGKLYILDATNLDKWHENVDEIGIQIAKDFLSKGANGVLLPQAPEELRHFFEAPNEIKSNRKLESQENWKHFVCNICKDKQGNPLVAVGEDSWNVHINSRRHKKHEESIKKRKHNEEMIRLKKIKSNQEVGLTEQSTF</sequence>
<evidence type="ECO:0000256" key="4">
    <source>
        <dbReference type="ARBA" id="ARBA00022840"/>
    </source>
</evidence>
<dbReference type="HOGENOM" id="CLU_032616_2_3_1"/>
<evidence type="ECO:0000256" key="7">
    <source>
        <dbReference type="RuleBase" id="RU003785"/>
    </source>
</evidence>
<dbReference type="GO" id="GO:0006400">
    <property type="term" value="P:tRNA modification"/>
    <property type="evidence" value="ECO:0007669"/>
    <property type="project" value="TreeGrafter"/>
</dbReference>
<dbReference type="InterPro" id="IPR039657">
    <property type="entry name" value="Dimethylallyltransferase"/>
</dbReference>
<dbReference type="Gene3D" id="1.10.20.140">
    <property type="match status" value="1"/>
</dbReference>
<dbReference type="GeneID" id="8045076"/>
<dbReference type="GO" id="GO:0005739">
    <property type="term" value="C:mitochondrion"/>
    <property type="evidence" value="ECO:0007669"/>
    <property type="project" value="TreeGrafter"/>
</dbReference>
<keyword evidence="10" id="KW-1185">Reference proteome</keyword>
<reference evidence="9 10" key="1">
    <citation type="journal article" date="2009" name="Genome Res.">
        <title>Comparative genomics of the fungal pathogens Candida dubliniensis and Candida albicans.</title>
        <authorList>
            <person name="Jackson A.P."/>
            <person name="Gamble J.A."/>
            <person name="Yeomans T."/>
            <person name="Moran G.P."/>
            <person name="Saunders D."/>
            <person name="Harris D."/>
            <person name="Aslett M."/>
            <person name="Barrell J.F."/>
            <person name="Butler G."/>
            <person name="Citiulo F."/>
            <person name="Coleman D.C."/>
            <person name="de Groot P.W.J."/>
            <person name="Goodwin T.J."/>
            <person name="Quail M.A."/>
            <person name="McQuillan J."/>
            <person name="Munro C.A."/>
            <person name="Pain A."/>
            <person name="Poulter R.T."/>
            <person name="Rajandream M.A."/>
            <person name="Renauld H."/>
            <person name="Spiering M.J."/>
            <person name="Tivey A."/>
            <person name="Gow N.A.R."/>
            <person name="Barrell B."/>
            <person name="Sullivan D.J."/>
            <person name="Berriman M."/>
        </authorList>
    </citation>
    <scope>NUCLEOTIDE SEQUENCE [LARGE SCALE GENOMIC DNA]</scope>
    <source>
        <strain evidence="10">CD36 / ATCC MYA-646 / CBS 7987 / NCPF 3949 / NRRL Y-17841</strain>
    </source>
</reference>
<dbReference type="GO" id="GO:0052381">
    <property type="term" value="F:tRNA dimethylallyltransferase activity"/>
    <property type="evidence" value="ECO:0007669"/>
    <property type="project" value="UniProtKB-UniRule"/>
</dbReference>